<comment type="pathway">
    <text evidence="2">Carbohydrate acid metabolism; 2-dehydro-3-deoxy-D-gluconate degradation; D-glyceraldehyde 3-phosphate and pyruvate from 2-dehydro-3-deoxy-D-gluconate: step 2/2.</text>
</comment>
<evidence type="ECO:0000256" key="2">
    <source>
        <dbReference type="ARBA" id="ARBA00004736"/>
    </source>
</evidence>
<evidence type="ECO:0000256" key="4">
    <source>
        <dbReference type="ARBA" id="ARBA00011233"/>
    </source>
</evidence>
<comment type="caution">
    <text evidence="9">The sequence shown here is derived from an EMBL/GenBank/DDBJ whole genome shotgun (WGS) entry which is preliminary data.</text>
</comment>
<dbReference type="SUPFAM" id="SSF51569">
    <property type="entry name" value="Aldolase"/>
    <property type="match status" value="1"/>
</dbReference>
<dbReference type="GO" id="GO:0008700">
    <property type="term" value="F:(R,S)-4-hydroxy-2-oxoglutarate aldolase activity"/>
    <property type="evidence" value="ECO:0007669"/>
    <property type="project" value="UniProtKB-EC"/>
</dbReference>
<name>A0ABT7F3E6_9RHOB</name>
<dbReference type="EC" id="4.1.2.14" evidence="5"/>
<dbReference type="InterPro" id="IPR031338">
    <property type="entry name" value="KDPG/KHG_AS_2"/>
</dbReference>
<sequence>MPIDPGSASRRMRELADLAPVIPVLVIEEAARAVPLGEALVAGGLPVLEVTLRTAAAPEAIRAMASVAGAVVGAGTVITPADVELAVEMGAAFAVSPGATEELLDACEAAGLPLLPGAATASEAMRLAARGYDMLKFFPAAAAGGAAALAALAGPLPGISFCPTGGVSAANAPDYLRLPTVPCVGGSWVAPKAAVAAGAWDDIRALAAAACALR</sequence>
<protein>
    <recommendedName>
        <fullName evidence="5">2-dehydro-3-deoxy-phosphogluconate aldolase</fullName>
        <ecNumber evidence="5">4.1.2.14</ecNumber>
    </recommendedName>
</protein>
<evidence type="ECO:0000313" key="10">
    <source>
        <dbReference type="Proteomes" id="UP001243757"/>
    </source>
</evidence>
<organism evidence="9 10">
    <name type="scientific">Pseudodonghicola flavimaris</name>
    <dbReference type="NCBI Taxonomy" id="3050036"/>
    <lineage>
        <taxon>Bacteria</taxon>
        <taxon>Pseudomonadati</taxon>
        <taxon>Pseudomonadota</taxon>
        <taxon>Alphaproteobacteria</taxon>
        <taxon>Rhodobacterales</taxon>
        <taxon>Paracoccaceae</taxon>
        <taxon>Pseudodonghicola</taxon>
    </lineage>
</organism>
<accession>A0ABT7F3E6</accession>
<dbReference type="PROSITE" id="PS00159">
    <property type="entry name" value="ALDOLASE_KDPG_KHG_1"/>
    <property type="match status" value="1"/>
</dbReference>
<dbReference type="InterPro" id="IPR000887">
    <property type="entry name" value="Aldlse_KDPG_KHG"/>
</dbReference>
<comment type="catalytic activity">
    <reaction evidence="1">
        <text>2-dehydro-3-deoxy-6-phospho-D-gluconate = D-glyceraldehyde 3-phosphate + pyruvate</text>
        <dbReference type="Rhea" id="RHEA:17089"/>
        <dbReference type="ChEBI" id="CHEBI:15361"/>
        <dbReference type="ChEBI" id="CHEBI:57569"/>
        <dbReference type="ChEBI" id="CHEBI:59776"/>
        <dbReference type="EC" id="4.1.2.14"/>
    </reaction>
</comment>
<dbReference type="InterPro" id="IPR013785">
    <property type="entry name" value="Aldolase_TIM"/>
</dbReference>
<dbReference type="PANTHER" id="PTHR30246">
    <property type="entry name" value="2-KETO-3-DEOXY-6-PHOSPHOGLUCONATE ALDOLASE"/>
    <property type="match status" value="1"/>
</dbReference>
<dbReference type="EMBL" id="JASNJD010000012">
    <property type="protein sequence ID" value="MDK3019135.1"/>
    <property type="molecule type" value="Genomic_DNA"/>
</dbReference>
<evidence type="ECO:0000313" key="9">
    <source>
        <dbReference type="EMBL" id="MDK3019135.1"/>
    </source>
</evidence>
<evidence type="ECO:0000256" key="6">
    <source>
        <dbReference type="ARBA" id="ARBA00023239"/>
    </source>
</evidence>
<reference evidence="9 10" key="1">
    <citation type="submission" date="2023-05" db="EMBL/GenBank/DDBJ databases">
        <title>Pseudodonghicola sp. nov.</title>
        <authorList>
            <person name="Huang J."/>
        </authorList>
    </citation>
    <scope>NUCLEOTIDE SEQUENCE [LARGE SCALE GENOMIC DNA]</scope>
    <source>
        <strain evidence="9 10">IC7</strain>
    </source>
</reference>
<dbReference type="GO" id="GO:0008675">
    <property type="term" value="F:2-dehydro-3-deoxy-phosphogluconate aldolase activity"/>
    <property type="evidence" value="ECO:0007669"/>
    <property type="project" value="UniProtKB-EC"/>
</dbReference>
<dbReference type="NCBIfam" id="TIGR01182">
    <property type="entry name" value="eda"/>
    <property type="match status" value="1"/>
</dbReference>
<dbReference type="CDD" id="cd00452">
    <property type="entry name" value="KDPG_aldolase"/>
    <property type="match status" value="1"/>
</dbReference>
<dbReference type="Pfam" id="PF01081">
    <property type="entry name" value="Aldolase"/>
    <property type="match status" value="1"/>
</dbReference>
<keyword evidence="10" id="KW-1185">Reference proteome</keyword>
<keyword evidence="6 9" id="KW-0456">Lyase</keyword>
<dbReference type="PROSITE" id="PS00160">
    <property type="entry name" value="ALDOLASE_KDPG_KHG_2"/>
    <property type="match status" value="1"/>
</dbReference>
<proteinExistence type="inferred from homology"/>
<keyword evidence="8" id="KW-0119">Carbohydrate metabolism</keyword>
<dbReference type="Proteomes" id="UP001243757">
    <property type="component" value="Unassembled WGS sequence"/>
</dbReference>
<evidence type="ECO:0000256" key="7">
    <source>
        <dbReference type="ARBA" id="ARBA00023270"/>
    </source>
</evidence>
<keyword evidence="7" id="KW-0704">Schiff base</keyword>
<comment type="subunit">
    <text evidence="4">Homotrimer.</text>
</comment>
<comment type="similarity">
    <text evidence="3">Belongs to the KHG/KDPG aldolase family.</text>
</comment>
<dbReference type="InterPro" id="IPR031337">
    <property type="entry name" value="KDPG/KHG_AS_1"/>
</dbReference>
<evidence type="ECO:0000256" key="3">
    <source>
        <dbReference type="ARBA" id="ARBA00006906"/>
    </source>
</evidence>
<dbReference type="PANTHER" id="PTHR30246:SF1">
    <property type="entry name" value="2-DEHYDRO-3-DEOXY-6-PHOSPHOGALACTONATE ALDOLASE-RELATED"/>
    <property type="match status" value="1"/>
</dbReference>
<evidence type="ECO:0000256" key="1">
    <source>
        <dbReference type="ARBA" id="ARBA00000654"/>
    </source>
</evidence>
<dbReference type="Gene3D" id="3.20.20.70">
    <property type="entry name" value="Aldolase class I"/>
    <property type="match status" value="1"/>
</dbReference>
<gene>
    <name evidence="9" type="primary">eda</name>
    <name evidence="9" type="ORF">QO033_15745</name>
</gene>
<evidence type="ECO:0000256" key="8">
    <source>
        <dbReference type="ARBA" id="ARBA00023277"/>
    </source>
</evidence>
<evidence type="ECO:0000256" key="5">
    <source>
        <dbReference type="ARBA" id="ARBA00013063"/>
    </source>
</evidence>
<dbReference type="RefSeq" id="WP_284481939.1">
    <property type="nucleotide sequence ID" value="NZ_JASNJD010000012.1"/>
</dbReference>